<evidence type="ECO:0000313" key="2">
    <source>
        <dbReference type="Proteomes" id="UP001161247"/>
    </source>
</evidence>
<keyword evidence="2" id="KW-1185">Reference proteome</keyword>
<dbReference type="EMBL" id="OX459123">
    <property type="protein sequence ID" value="CAI9109196.1"/>
    <property type="molecule type" value="Genomic_DNA"/>
</dbReference>
<organism evidence="1 2">
    <name type="scientific">Oldenlandia corymbosa var. corymbosa</name>
    <dbReference type="NCBI Taxonomy" id="529605"/>
    <lineage>
        <taxon>Eukaryota</taxon>
        <taxon>Viridiplantae</taxon>
        <taxon>Streptophyta</taxon>
        <taxon>Embryophyta</taxon>
        <taxon>Tracheophyta</taxon>
        <taxon>Spermatophyta</taxon>
        <taxon>Magnoliopsida</taxon>
        <taxon>eudicotyledons</taxon>
        <taxon>Gunneridae</taxon>
        <taxon>Pentapetalae</taxon>
        <taxon>asterids</taxon>
        <taxon>lamiids</taxon>
        <taxon>Gentianales</taxon>
        <taxon>Rubiaceae</taxon>
        <taxon>Rubioideae</taxon>
        <taxon>Spermacoceae</taxon>
        <taxon>Hedyotis-Oldenlandia complex</taxon>
        <taxon>Oldenlandia</taxon>
    </lineage>
</organism>
<protein>
    <submittedName>
        <fullName evidence="1">OLC1v1008971C1</fullName>
    </submittedName>
</protein>
<dbReference type="AlphaFoldDB" id="A0AAV1DMT5"/>
<sequence length="223" mass="25238">MGCFVYTKTLGRGQCGFIYTCCNPSLRQCIVLPPSKDFGYGRFTCALGFGYDSVSQDYKVARVHHFPSSPYKFEVPKYVAIRHTTLRWYKGCISLLGVSMLKPDYQFELWSMMDDSPSTWVKRFAIPSDFGFQPVYSFTDVTVSGKILGLIDVKPLNHLPCSLAVFDLETGRVEVVVEGKAHPTYEYFLVDNYVESLVSVVANIVRRISCFGLTRRCSIVPRV</sequence>
<gene>
    <name evidence="1" type="ORF">OLC1_LOCUS17141</name>
</gene>
<name>A0AAV1DMT5_OLDCO</name>
<proteinExistence type="predicted"/>
<evidence type="ECO:0000313" key="1">
    <source>
        <dbReference type="EMBL" id="CAI9109196.1"/>
    </source>
</evidence>
<accession>A0AAV1DMT5</accession>
<dbReference type="Proteomes" id="UP001161247">
    <property type="component" value="Chromosome 6"/>
</dbReference>
<reference evidence="1" key="1">
    <citation type="submission" date="2023-03" db="EMBL/GenBank/DDBJ databases">
        <authorList>
            <person name="Julca I."/>
        </authorList>
    </citation>
    <scope>NUCLEOTIDE SEQUENCE</scope>
</reference>